<keyword evidence="2" id="KW-1185">Reference proteome</keyword>
<evidence type="ECO:0000313" key="2">
    <source>
        <dbReference type="Proteomes" id="UP000062973"/>
    </source>
</evidence>
<dbReference type="PATRIC" id="fig|1068978.7.peg.3083"/>
<dbReference type="HOGENOM" id="CLU_2731097_0_0_11"/>
<sequence>MVITEGAVHELKPDPWCAAGGLVLITAATVRPPAATHIDMHQLARPVPLIQLDRIRLGVPPQEWLSVPCGR</sequence>
<dbReference type="Proteomes" id="UP000062973">
    <property type="component" value="Chromosome"/>
</dbReference>
<proteinExistence type="predicted"/>
<reference evidence="1 2" key="1">
    <citation type="submission" date="2014-07" db="EMBL/GenBank/DDBJ databases">
        <title>Whole Genome Sequence of the Amycolatopsis methanolica 239.</title>
        <authorList>
            <person name="Tang B."/>
        </authorList>
    </citation>
    <scope>NUCLEOTIDE SEQUENCE [LARGE SCALE GENOMIC DNA]</scope>
    <source>
        <strain evidence="1 2">239</strain>
    </source>
</reference>
<gene>
    <name evidence="1" type="ORF">AMETH_2887</name>
</gene>
<evidence type="ECO:0000313" key="1">
    <source>
        <dbReference type="EMBL" id="AIJ22979.1"/>
    </source>
</evidence>
<accession>A0A076MQL4</accession>
<dbReference type="EMBL" id="CP009110">
    <property type="protein sequence ID" value="AIJ22979.1"/>
    <property type="molecule type" value="Genomic_DNA"/>
</dbReference>
<name>A0A076MQL4_AMYME</name>
<dbReference type="KEGG" id="amq:AMETH_2887"/>
<organism evidence="1 2">
    <name type="scientific">Amycolatopsis methanolica 239</name>
    <dbReference type="NCBI Taxonomy" id="1068978"/>
    <lineage>
        <taxon>Bacteria</taxon>
        <taxon>Bacillati</taxon>
        <taxon>Actinomycetota</taxon>
        <taxon>Actinomycetes</taxon>
        <taxon>Pseudonocardiales</taxon>
        <taxon>Pseudonocardiaceae</taxon>
        <taxon>Amycolatopsis</taxon>
        <taxon>Amycolatopsis methanolica group</taxon>
    </lineage>
</organism>
<protein>
    <submittedName>
        <fullName evidence="1">Uncharacterized protein</fullName>
    </submittedName>
</protein>
<dbReference type="AlphaFoldDB" id="A0A076MQL4"/>